<evidence type="ECO:0000313" key="2">
    <source>
        <dbReference type="EMBL" id="GAA3548460.1"/>
    </source>
</evidence>
<accession>A0ABP6WCX4</accession>
<proteinExistence type="predicted"/>
<sequence length="279" mass="29526">MSPTFILVPGSHTSSRCFTALQRELALLGHRSLGVDLPGRGAAGFSTAYHTQDLAAFAEEPSPMAGVTQADATAQVIGLVRQAREHGPVVLVGHSRGGFTLTSVANAVPELLERIVYVSAWCCVDSTFAGYAAEPAFQSEPLTEAATVLVGDPHRLGAQRMNWRTTDPAQLAALKRALVVEGTDAELLAFLATMEPDESLDAGTDRAAADTWGTTAHTYVRLTGDTSLPIALQDRFIEEADALTPGNPFDVHSLAVGHIDPLLRPRPLAEILAASVPAR</sequence>
<gene>
    <name evidence="2" type="ORF">GCM10022222_35080</name>
</gene>
<dbReference type="PANTHER" id="PTHR37017:SF11">
    <property type="entry name" value="ESTERASE_LIPASE_THIOESTERASE DOMAIN-CONTAINING PROTEIN"/>
    <property type="match status" value="1"/>
</dbReference>
<keyword evidence="3" id="KW-1185">Reference proteome</keyword>
<dbReference type="Pfam" id="PF12697">
    <property type="entry name" value="Abhydrolase_6"/>
    <property type="match status" value="1"/>
</dbReference>
<comment type="caution">
    <text evidence="2">The sequence shown here is derived from an EMBL/GenBank/DDBJ whole genome shotgun (WGS) entry which is preliminary data.</text>
</comment>
<evidence type="ECO:0000259" key="1">
    <source>
        <dbReference type="Pfam" id="PF12697"/>
    </source>
</evidence>
<feature type="domain" description="AB hydrolase-1" evidence="1">
    <location>
        <begin position="6"/>
        <end position="270"/>
    </location>
</feature>
<evidence type="ECO:0000313" key="3">
    <source>
        <dbReference type="Proteomes" id="UP001500689"/>
    </source>
</evidence>
<dbReference type="InterPro" id="IPR029058">
    <property type="entry name" value="AB_hydrolase_fold"/>
</dbReference>
<name>A0ABP6WCX4_9PSEU</name>
<dbReference type="InterPro" id="IPR052897">
    <property type="entry name" value="Sec-Metab_Biosynth_Hydrolase"/>
</dbReference>
<protein>
    <submittedName>
        <fullName evidence="2">Alpha/beta hydrolase</fullName>
    </submittedName>
</protein>
<dbReference type="GO" id="GO:0016787">
    <property type="term" value="F:hydrolase activity"/>
    <property type="evidence" value="ECO:0007669"/>
    <property type="project" value="UniProtKB-KW"/>
</dbReference>
<dbReference type="PANTHER" id="PTHR37017">
    <property type="entry name" value="AB HYDROLASE-1 DOMAIN-CONTAINING PROTEIN-RELATED"/>
    <property type="match status" value="1"/>
</dbReference>
<dbReference type="SUPFAM" id="SSF53474">
    <property type="entry name" value="alpha/beta-Hydrolases"/>
    <property type="match status" value="1"/>
</dbReference>
<dbReference type="InterPro" id="IPR000073">
    <property type="entry name" value="AB_hydrolase_1"/>
</dbReference>
<dbReference type="RefSeq" id="WP_344860999.1">
    <property type="nucleotide sequence ID" value="NZ_BAAAZN010000006.1"/>
</dbReference>
<organism evidence="2 3">
    <name type="scientific">Amycolatopsis ultiminotia</name>
    <dbReference type="NCBI Taxonomy" id="543629"/>
    <lineage>
        <taxon>Bacteria</taxon>
        <taxon>Bacillati</taxon>
        <taxon>Actinomycetota</taxon>
        <taxon>Actinomycetes</taxon>
        <taxon>Pseudonocardiales</taxon>
        <taxon>Pseudonocardiaceae</taxon>
        <taxon>Amycolatopsis</taxon>
    </lineage>
</organism>
<reference evidence="3" key="1">
    <citation type="journal article" date="2019" name="Int. J. Syst. Evol. Microbiol.">
        <title>The Global Catalogue of Microorganisms (GCM) 10K type strain sequencing project: providing services to taxonomists for standard genome sequencing and annotation.</title>
        <authorList>
            <consortium name="The Broad Institute Genomics Platform"/>
            <consortium name="The Broad Institute Genome Sequencing Center for Infectious Disease"/>
            <person name="Wu L."/>
            <person name="Ma J."/>
        </authorList>
    </citation>
    <scope>NUCLEOTIDE SEQUENCE [LARGE SCALE GENOMIC DNA]</scope>
    <source>
        <strain evidence="3">JCM 16898</strain>
    </source>
</reference>
<keyword evidence="2" id="KW-0378">Hydrolase</keyword>
<dbReference type="Gene3D" id="3.40.50.1820">
    <property type="entry name" value="alpha/beta hydrolase"/>
    <property type="match status" value="1"/>
</dbReference>
<dbReference type="Proteomes" id="UP001500689">
    <property type="component" value="Unassembled WGS sequence"/>
</dbReference>
<dbReference type="EMBL" id="BAAAZN010000006">
    <property type="protein sequence ID" value="GAA3548460.1"/>
    <property type="molecule type" value="Genomic_DNA"/>
</dbReference>